<comment type="caution">
    <text evidence="1">The sequence shown here is derived from an EMBL/GenBank/DDBJ whole genome shotgun (WGS) entry which is preliminary data.</text>
</comment>
<protein>
    <submittedName>
        <fullName evidence="1">Uncharacterized protein</fullName>
    </submittedName>
</protein>
<gene>
    <name evidence="1" type="ORF">B8V81_3798</name>
</gene>
<evidence type="ECO:0000313" key="2">
    <source>
        <dbReference type="Proteomes" id="UP000234789"/>
    </source>
</evidence>
<organism evidence="1 2">
    <name type="scientific">Paenibacillus pasadenensis</name>
    <dbReference type="NCBI Taxonomy" id="217090"/>
    <lineage>
        <taxon>Bacteria</taxon>
        <taxon>Bacillati</taxon>
        <taxon>Bacillota</taxon>
        <taxon>Bacilli</taxon>
        <taxon>Bacillales</taxon>
        <taxon>Paenibacillaceae</taxon>
        <taxon>Paenibacillus</taxon>
    </lineage>
</organism>
<accession>A0A2N5N4U7</accession>
<proteinExistence type="predicted"/>
<reference evidence="1 2" key="1">
    <citation type="submission" date="2017-05" db="EMBL/GenBank/DDBJ databases">
        <title>Functional genome analysis of Paenibacillus pasadenensis strain R16: insights on endophytic life style and antifungal activity.</title>
        <authorList>
            <person name="Passera A."/>
            <person name="Marcolungo L."/>
            <person name="Casati P."/>
            <person name="Brasca M."/>
            <person name="Quaglino F."/>
            <person name="Delledonne M."/>
        </authorList>
    </citation>
    <scope>NUCLEOTIDE SEQUENCE [LARGE SCALE GENOMIC DNA]</scope>
    <source>
        <strain evidence="1 2">R16</strain>
    </source>
</reference>
<keyword evidence="2" id="KW-1185">Reference proteome</keyword>
<evidence type="ECO:0000313" key="1">
    <source>
        <dbReference type="EMBL" id="PLT45367.1"/>
    </source>
</evidence>
<dbReference type="AlphaFoldDB" id="A0A2N5N4U7"/>
<sequence length="49" mass="5184">MSAAGLFAQLVSSAPSDWYNTDIVAGSVSGAIIENDDKPETQERGLNRT</sequence>
<dbReference type="Proteomes" id="UP000234789">
    <property type="component" value="Unassembled WGS sequence"/>
</dbReference>
<dbReference type="EMBL" id="NFEZ01000004">
    <property type="protein sequence ID" value="PLT45367.1"/>
    <property type="molecule type" value="Genomic_DNA"/>
</dbReference>
<name>A0A2N5N4U7_9BACL</name>